<protein>
    <submittedName>
        <fullName evidence="1">Uncharacterized protein</fullName>
    </submittedName>
</protein>
<name>A0ACB7XQH0_9ERIC</name>
<organism evidence="1 2">
    <name type="scientific">Vaccinium darrowii</name>
    <dbReference type="NCBI Taxonomy" id="229202"/>
    <lineage>
        <taxon>Eukaryota</taxon>
        <taxon>Viridiplantae</taxon>
        <taxon>Streptophyta</taxon>
        <taxon>Embryophyta</taxon>
        <taxon>Tracheophyta</taxon>
        <taxon>Spermatophyta</taxon>
        <taxon>Magnoliopsida</taxon>
        <taxon>eudicotyledons</taxon>
        <taxon>Gunneridae</taxon>
        <taxon>Pentapetalae</taxon>
        <taxon>asterids</taxon>
        <taxon>Ericales</taxon>
        <taxon>Ericaceae</taxon>
        <taxon>Vaccinioideae</taxon>
        <taxon>Vaccinieae</taxon>
        <taxon>Vaccinium</taxon>
    </lineage>
</organism>
<evidence type="ECO:0000313" key="2">
    <source>
        <dbReference type="Proteomes" id="UP000828048"/>
    </source>
</evidence>
<reference evidence="1 2" key="1">
    <citation type="journal article" date="2021" name="Hortic Res">
        <title>High-quality reference genome and annotation aids understanding of berry development for evergreen blueberry (Vaccinium darrowii).</title>
        <authorList>
            <person name="Yu J."/>
            <person name="Hulse-Kemp A.M."/>
            <person name="Babiker E."/>
            <person name="Staton M."/>
        </authorList>
    </citation>
    <scope>NUCLEOTIDE SEQUENCE [LARGE SCALE GENOMIC DNA]</scope>
    <source>
        <strain evidence="2">cv. NJ 8807/NJ 8810</strain>
        <tissue evidence="1">Young leaf</tissue>
    </source>
</reference>
<keyword evidence="2" id="KW-1185">Reference proteome</keyword>
<gene>
    <name evidence="1" type="ORF">Vadar_013911</name>
</gene>
<accession>A0ACB7XQH0</accession>
<evidence type="ECO:0000313" key="1">
    <source>
        <dbReference type="EMBL" id="KAH7843211.1"/>
    </source>
</evidence>
<dbReference type="EMBL" id="CM037151">
    <property type="protein sequence ID" value="KAH7843211.1"/>
    <property type="molecule type" value="Genomic_DNA"/>
</dbReference>
<sequence length="396" mass="45509">MADHKYGGMGTFQMLEQSKNRITRQQSSPVTGTQNWAATSANIDLKETYHQADEKEDGSFLDFVDRVLIFHDASDIKSLSLESRELVNSSRVNSWISASIRHNIEELKLCLRWKTQPVLPCCLFTCQSLAVLKLSMDWALKVPSLTRFSNLKTLELKYVTFSDDNSTQHLFSSCPMLQELALVYCGWKNLKTITICIPTLKRLTIDNRQGPGESGDVLSCVTKIYAANLIHLHYFSWVMDDFRLYDLSSLVEASICLSEDPEEVLTPRVLRFLTGIFNVKKLTITIVTLEGFDSCDEDDWKFGRAPSCFASSLKTVHIAHFDKKPIEMRFIRFLLKKARVLERLTLHMWPLRRDSEEGVKQQQQQQQQKVSNQLNKLPRRSKGCVIELFHAEPVFF</sequence>
<comment type="caution">
    <text evidence="1">The sequence shown here is derived from an EMBL/GenBank/DDBJ whole genome shotgun (WGS) entry which is preliminary data.</text>
</comment>
<dbReference type="Proteomes" id="UP000828048">
    <property type="component" value="Chromosome 1"/>
</dbReference>
<proteinExistence type="predicted"/>